<reference evidence="2" key="1">
    <citation type="submission" date="2020-09" db="EMBL/GenBank/DDBJ databases">
        <title>Clinical and molecular characterization of Acinetobacter seifertii in Taiwan.</title>
        <authorList>
            <person name="Li L.-H."/>
            <person name="Yang Y.-S."/>
            <person name="Sun J.-R."/>
            <person name="Huang T.-W."/>
            <person name="Huang W.-C."/>
            <person name="Wang Y.-C."/>
            <person name="Kuo T.-H."/>
            <person name="Kuo S.-C."/>
            <person name="Chen T.-L."/>
        </authorList>
    </citation>
    <scope>NUCLEOTIDE SEQUENCE [LARGE SCALE GENOMIC DNA]</scope>
    <source>
        <strain evidence="2">AS39</strain>
    </source>
</reference>
<dbReference type="RefSeq" id="WP_103236690.1">
    <property type="nucleotide sequence ID" value="NZ_CP061646.1"/>
</dbReference>
<evidence type="ECO:0000313" key="1">
    <source>
        <dbReference type="EMBL" id="QNX70793.1"/>
    </source>
</evidence>
<evidence type="ECO:0000313" key="2">
    <source>
        <dbReference type="Proteomes" id="UP000516666"/>
    </source>
</evidence>
<gene>
    <name evidence="1" type="ORF">IC776_09795</name>
</gene>
<name>A0A7H2V360_9GAMM</name>
<sequence length="165" mass="19770">MTVSVNVVSFFKNHPKFPFLYWHKNYDEYTAMYLCLTNLLKAYIPEKDRNDWTHAYDFIDFRRNPDGEVAYPLMCINSKLELVINLGPRKLDENEIDENFFSVQVSRDDRWGDKWMDNAPEDEWYNEISIMFDFNNAASLEKIDSILNKIMQKKLSYNELLILEE</sequence>
<reference evidence="1 2" key="2">
    <citation type="submission" date="2020-09" db="EMBL/GenBank/DDBJ databases">
        <authorList>
            <person name="Chen F.-J."/>
            <person name="Lee Y.-T."/>
        </authorList>
    </citation>
    <scope>NUCLEOTIDE SEQUENCE [LARGE SCALE GENOMIC DNA]</scope>
    <source>
        <strain evidence="1 2">AS39</strain>
    </source>
</reference>
<protein>
    <submittedName>
        <fullName evidence="1">Uncharacterized protein</fullName>
    </submittedName>
</protein>
<dbReference type="AlphaFoldDB" id="A0A7H2V360"/>
<dbReference type="Proteomes" id="UP000516666">
    <property type="component" value="Chromosome"/>
</dbReference>
<dbReference type="EMBL" id="CP061646">
    <property type="protein sequence ID" value="QNX70793.1"/>
    <property type="molecule type" value="Genomic_DNA"/>
</dbReference>
<accession>A0A7H2V360</accession>
<organism evidence="1 2">
    <name type="scientific">Acinetobacter seifertii</name>
    <dbReference type="NCBI Taxonomy" id="1530123"/>
    <lineage>
        <taxon>Bacteria</taxon>
        <taxon>Pseudomonadati</taxon>
        <taxon>Pseudomonadota</taxon>
        <taxon>Gammaproteobacteria</taxon>
        <taxon>Moraxellales</taxon>
        <taxon>Moraxellaceae</taxon>
        <taxon>Acinetobacter</taxon>
        <taxon>Acinetobacter calcoaceticus/baumannii complex</taxon>
    </lineage>
</organism>
<proteinExistence type="predicted"/>